<dbReference type="EMBL" id="BRYB01002705">
    <property type="protein sequence ID" value="GMI24273.1"/>
    <property type="molecule type" value="Genomic_DNA"/>
</dbReference>
<reference evidence="1 2" key="1">
    <citation type="journal article" date="2023" name="Commun. Biol.">
        <title>Genome analysis of Parmales, the sister group of diatoms, reveals the evolutionary specialization of diatoms from phago-mixotrophs to photoautotrophs.</title>
        <authorList>
            <person name="Ban H."/>
            <person name="Sato S."/>
            <person name="Yoshikawa S."/>
            <person name="Yamada K."/>
            <person name="Nakamura Y."/>
            <person name="Ichinomiya M."/>
            <person name="Sato N."/>
            <person name="Blanc-Mathieu R."/>
            <person name="Endo H."/>
            <person name="Kuwata A."/>
            <person name="Ogata H."/>
        </authorList>
    </citation>
    <scope>NUCLEOTIDE SEQUENCE [LARGE SCALE GENOMIC DNA]</scope>
</reference>
<keyword evidence="2" id="KW-1185">Reference proteome</keyword>
<feature type="non-terminal residue" evidence="1">
    <location>
        <position position="1"/>
    </location>
</feature>
<sequence>RLSLELEYVSSLVKSGDWSALRNFLRSRPGSYAAQVCKRAPGRKLPGELEDLSATLVALEDFALSARAIFFNEEDKRQVEMLVEEVGFDNSADLEEARGLFEEVMKTFDSL</sequence>
<accession>A0ABQ6MEC5</accession>
<organism evidence="1 2">
    <name type="scientific">Tetraparma gracilis</name>
    <dbReference type="NCBI Taxonomy" id="2962635"/>
    <lineage>
        <taxon>Eukaryota</taxon>
        <taxon>Sar</taxon>
        <taxon>Stramenopiles</taxon>
        <taxon>Ochrophyta</taxon>
        <taxon>Bolidophyceae</taxon>
        <taxon>Parmales</taxon>
        <taxon>Triparmaceae</taxon>
        <taxon>Tetraparma</taxon>
    </lineage>
</organism>
<proteinExistence type="predicted"/>
<evidence type="ECO:0000313" key="2">
    <source>
        <dbReference type="Proteomes" id="UP001165060"/>
    </source>
</evidence>
<name>A0ABQ6MEC5_9STRA</name>
<gene>
    <name evidence="1" type="ORF">TeGR_g8687</name>
</gene>
<dbReference type="Proteomes" id="UP001165060">
    <property type="component" value="Unassembled WGS sequence"/>
</dbReference>
<evidence type="ECO:0000313" key="1">
    <source>
        <dbReference type="EMBL" id="GMI24273.1"/>
    </source>
</evidence>
<protein>
    <submittedName>
        <fullName evidence="1">Uncharacterized protein</fullName>
    </submittedName>
</protein>
<comment type="caution">
    <text evidence="1">The sequence shown here is derived from an EMBL/GenBank/DDBJ whole genome shotgun (WGS) entry which is preliminary data.</text>
</comment>